<comment type="similarity">
    <text evidence="3">Belongs to the peptidase S51 family.</text>
</comment>
<proteinExistence type="inferred from homology"/>
<organism evidence="10 11">
    <name type="scientific">Pontibacter ruber</name>
    <dbReference type="NCBI Taxonomy" id="1343895"/>
    <lineage>
        <taxon>Bacteria</taxon>
        <taxon>Pseudomonadati</taxon>
        <taxon>Bacteroidota</taxon>
        <taxon>Cytophagia</taxon>
        <taxon>Cytophagales</taxon>
        <taxon>Hymenobacteraceae</taxon>
        <taxon>Pontibacter</taxon>
    </lineage>
</organism>
<dbReference type="RefSeq" id="WP_250430277.1">
    <property type="nucleotide sequence ID" value="NZ_JALPRR010000003.1"/>
</dbReference>
<feature type="region of interest" description="Disordered" evidence="9">
    <location>
        <begin position="1"/>
        <end position="67"/>
    </location>
</feature>
<evidence type="ECO:0000256" key="6">
    <source>
        <dbReference type="ARBA" id="ARBA00022670"/>
    </source>
</evidence>
<protein>
    <recommendedName>
        <fullName evidence="5">Cyanophycinase</fullName>
        <ecNumber evidence="4">3.4.15.6</ecNumber>
    </recommendedName>
</protein>
<keyword evidence="8" id="KW-0720">Serine protease</keyword>
<accession>A0ABW5D254</accession>
<feature type="compositionally biased region" description="Basic and acidic residues" evidence="9">
    <location>
        <begin position="54"/>
        <end position="67"/>
    </location>
</feature>
<gene>
    <name evidence="10" type="ORF">ACFSKP_13850</name>
</gene>
<feature type="compositionally biased region" description="Polar residues" evidence="9">
    <location>
        <begin position="11"/>
        <end position="20"/>
    </location>
</feature>
<evidence type="ECO:0000256" key="7">
    <source>
        <dbReference type="ARBA" id="ARBA00022801"/>
    </source>
</evidence>
<dbReference type="EC" id="3.4.15.6" evidence="4"/>
<comment type="caution">
    <text evidence="10">The sequence shown here is derived from an EMBL/GenBank/DDBJ whole genome shotgun (WGS) entry which is preliminary data.</text>
</comment>
<dbReference type="Pfam" id="PF03575">
    <property type="entry name" value="Peptidase_S51"/>
    <property type="match status" value="1"/>
</dbReference>
<keyword evidence="7 10" id="KW-0378">Hydrolase</keyword>
<evidence type="ECO:0000256" key="8">
    <source>
        <dbReference type="ARBA" id="ARBA00022825"/>
    </source>
</evidence>
<dbReference type="EMBL" id="JBHUIM010000002">
    <property type="protein sequence ID" value="MFD2247345.1"/>
    <property type="molecule type" value="Genomic_DNA"/>
</dbReference>
<dbReference type="PANTHER" id="PTHR36175:SF1">
    <property type="entry name" value="CYANOPHYCINASE"/>
    <property type="match status" value="1"/>
</dbReference>
<dbReference type="InterPro" id="IPR011811">
    <property type="entry name" value="Peptidase_S51_cyanophycinase"/>
</dbReference>
<evidence type="ECO:0000256" key="1">
    <source>
        <dbReference type="ARBA" id="ARBA00001092"/>
    </source>
</evidence>
<dbReference type="InterPro" id="IPR029062">
    <property type="entry name" value="Class_I_gatase-like"/>
</dbReference>
<sequence length="322" mass="35166">MANKKEKEDQNQNPLPLTDSTVKDEKAFVRGRQSMKSGNGMPVPKGKLLAIGGKESKSSQEETDIQRQNEDFVPEQILQRFVDELKGSNPLIAVIPTASTQPEAAAKDYLKVFGNLKQKNIEVLDIRTRKDAFDPEYLKIMEKAAGIIFTGGDQLRLTAIFGGTPLLQLMKQRYTFDDIIIAGTSAGAAALSTPMIYEGETQGGMLKGDVRITTGLEFLKNVAIDTHFIARGRIVRMAQAIATNPGCIGIGLEEDTAILVTEGRHVEVVGNGLVTVVDGTGISKTTIHEIKTGQPFTVCDLRVHLTADKETFDIPIYEQLHV</sequence>
<evidence type="ECO:0000256" key="2">
    <source>
        <dbReference type="ARBA" id="ARBA00002039"/>
    </source>
</evidence>
<dbReference type="NCBIfam" id="TIGR02069">
    <property type="entry name" value="cyanophycinase"/>
    <property type="match status" value="1"/>
</dbReference>
<evidence type="ECO:0000256" key="3">
    <source>
        <dbReference type="ARBA" id="ARBA00006534"/>
    </source>
</evidence>
<dbReference type="GO" id="GO:0004180">
    <property type="term" value="F:carboxypeptidase activity"/>
    <property type="evidence" value="ECO:0007669"/>
    <property type="project" value="UniProtKB-KW"/>
</dbReference>
<keyword evidence="11" id="KW-1185">Reference proteome</keyword>
<evidence type="ECO:0000256" key="4">
    <source>
        <dbReference type="ARBA" id="ARBA00013115"/>
    </source>
</evidence>
<name>A0ABW5D254_9BACT</name>
<dbReference type="Gene3D" id="3.40.50.880">
    <property type="match status" value="1"/>
</dbReference>
<evidence type="ECO:0000313" key="10">
    <source>
        <dbReference type="EMBL" id="MFD2247345.1"/>
    </source>
</evidence>
<comment type="function">
    <text evidence="2">Exopeptidase that catalyzes the hydrolytic cleavage of multi-L-arginyl-poly-L-aspartic acid (cyanophycin; a water-insoluble reserve polymer) into aspartate-arginine dipeptides.</text>
</comment>
<evidence type="ECO:0000313" key="11">
    <source>
        <dbReference type="Proteomes" id="UP001597374"/>
    </source>
</evidence>
<feature type="compositionally biased region" description="Basic and acidic residues" evidence="9">
    <location>
        <begin position="1"/>
        <end position="10"/>
    </location>
</feature>
<evidence type="ECO:0000256" key="5">
    <source>
        <dbReference type="ARBA" id="ARBA00015719"/>
    </source>
</evidence>
<reference evidence="11" key="1">
    <citation type="journal article" date="2019" name="Int. J. Syst. Evol. Microbiol.">
        <title>The Global Catalogue of Microorganisms (GCM) 10K type strain sequencing project: providing services to taxonomists for standard genome sequencing and annotation.</title>
        <authorList>
            <consortium name="The Broad Institute Genomics Platform"/>
            <consortium name="The Broad Institute Genome Sequencing Center for Infectious Disease"/>
            <person name="Wu L."/>
            <person name="Ma J."/>
        </authorList>
    </citation>
    <scope>NUCLEOTIDE SEQUENCE [LARGE SCALE GENOMIC DNA]</scope>
    <source>
        <strain evidence="11">CGMCC 4.1782</strain>
    </source>
</reference>
<keyword evidence="10" id="KW-0121">Carboxypeptidase</keyword>
<dbReference type="InterPro" id="IPR005320">
    <property type="entry name" value="Peptidase_S51"/>
</dbReference>
<dbReference type="PIRSF" id="PIRSF032067">
    <property type="entry name" value="Cyanophycinase"/>
    <property type="match status" value="1"/>
</dbReference>
<dbReference type="CDD" id="cd03145">
    <property type="entry name" value="GAT1_cyanophycinase"/>
    <property type="match status" value="1"/>
</dbReference>
<dbReference type="Proteomes" id="UP001597374">
    <property type="component" value="Unassembled WGS sequence"/>
</dbReference>
<comment type="catalytic activity">
    <reaction evidence="1">
        <text>[L-4-(L-arginin-2-N-yl)aspartate](n) + H2O = [L-4-(L-arginin-2-N-yl)aspartate](n-1) + L-4-(L-arginin-2-N-yl)aspartate</text>
        <dbReference type="Rhea" id="RHEA:12845"/>
        <dbReference type="Rhea" id="RHEA-COMP:13728"/>
        <dbReference type="Rhea" id="RHEA-COMP:13734"/>
        <dbReference type="ChEBI" id="CHEBI:15377"/>
        <dbReference type="ChEBI" id="CHEBI:137986"/>
        <dbReference type="ChEBI" id="CHEBI:137991"/>
        <dbReference type="EC" id="3.4.15.6"/>
    </reaction>
</comment>
<evidence type="ECO:0000256" key="9">
    <source>
        <dbReference type="SAM" id="MobiDB-lite"/>
    </source>
</evidence>
<dbReference type="GO" id="GO:0008241">
    <property type="term" value="F:peptidyl-dipeptidase activity"/>
    <property type="evidence" value="ECO:0007669"/>
    <property type="project" value="UniProtKB-EC"/>
</dbReference>
<dbReference type="SUPFAM" id="SSF52317">
    <property type="entry name" value="Class I glutamine amidotransferase-like"/>
    <property type="match status" value="1"/>
</dbReference>
<dbReference type="PANTHER" id="PTHR36175">
    <property type="entry name" value="CYANOPHYCINASE"/>
    <property type="match status" value="1"/>
</dbReference>
<keyword evidence="6" id="KW-0645">Protease</keyword>